<dbReference type="PANTHER" id="PTHR36766:SF63">
    <property type="entry name" value="NB-ARC DOMAIN-CONTAINING PROTEIN"/>
    <property type="match status" value="1"/>
</dbReference>
<dbReference type="EnsemblPlants" id="AET1Gv20037300.2">
    <property type="protein sequence ID" value="AET1Gv20037300.2"/>
    <property type="gene ID" value="AET1Gv20037300"/>
</dbReference>
<proteinExistence type="predicted"/>
<keyword evidence="1" id="KW-0611">Plant defense</keyword>
<dbReference type="InterPro" id="IPR042197">
    <property type="entry name" value="Apaf_helical"/>
</dbReference>
<reference evidence="3" key="5">
    <citation type="journal article" date="2021" name="G3 (Bethesda)">
        <title>Aegilops tauschii genome assembly Aet v5.0 features greater sequence contiguity and improved annotation.</title>
        <authorList>
            <person name="Wang L."/>
            <person name="Zhu T."/>
            <person name="Rodriguez J.C."/>
            <person name="Deal K.R."/>
            <person name="Dubcovsky J."/>
            <person name="McGuire P.E."/>
            <person name="Lux T."/>
            <person name="Spannagl M."/>
            <person name="Mayer K.F.X."/>
            <person name="Baldrich P."/>
            <person name="Meyers B.C."/>
            <person name="Huo N."/>
            <person name="Gu Y.Q."/>
            <person name="Zhou H."/>
            <person name="Devos K.M."/>
            <person name="Bennetzen J.L."/>
            <person name="Unver T."/>
            <person name="Budak H."/>
            <person name="Gulick P.J."/>
            <person name="Galiba G."/>
            <person name="Kalapos B."/>
            <person name="Nelson D.R."/>
            <person name="Li P."/>
            <person name="You F.M."/>
            <person name="Luo M.C."/>
            <person name="Dvorak J."/>
        </authorList>
    </citation>
    <scope>NUCLEOTIDE SEQUENCE [LARGE SCALE GENOMIC DNA]</scope>
    <source>
        <strain evidence="3">cv. AL8/78</strain>
    </source>
</reference>
<dbReference type="GO" id="GO:0006952">
    <property type="term" value="P:defense response"/>
    <property type="evidence" value="ECO:0007669"/>
    <property type="project" value="UniProtKB-KW"/>
</dbReference>
<evidence type="ECO:0000313" key="3">
    <source>
        <dbReference type="EnsemblPlants" id="AET1Gv20037300.2"/>
    </source>
</evidence>
<dbReference type="Proteomes" id="UP000015105">
    <property type="component" value="Chromosome 1D"/>
</dbReference>
<reference evidence="3" key="3">
    <citation type="journal article" date="2017" name="Nature">
        <title>Genome sequence of the progenitor of the wheat D genome Aegilops tauschii.</title>
        <authorList>
            <person name="Luo M.C."/>
            <person name="Gu Y.Q."/>
            <person name="Puiu D."/>
            <person name="Wang H."/>
            <person name="Twardziok S.O."/>
            <person name="Deal K.R."/>
            <person name="Huo N."/>
            <person name="Zhu T."/>
            <person name="Wang L."/>
            <person name="Wang Y."/>
            <person name="McGuire P.E."/>
            <person name="Liu S."/>
            <person name="Long H."/>
            <person name="Ramasamy R.K."/>
            <person name="Rodriguez J.C."/>
            <person name="Van S.L."/>
            <person name="Yuan L."/>
            <person name="Wang Z."/>
            <person name="Xia Z."/>
            <person name="Xiao L."/>
            <person name="Anderson O.D."/>
            <person name="Ouyang S."/>
            <person name="Liang Y."/>
            <person name="Zimin A.V."/>
            <person name="Pertea G."/>
            <person name="Qi P."/>
            <person name="Bennetzen J.L."/>
            <person name="Dai X."/>
            <person name="Dawson M.W."/>
            <person name="Muller H.G."/>
            <person name="Kugler K."/>
            <person name="Rivarola-Duarte L."/>
            <person name="Spannagl M."/>
            <person name="Mayer K.F.X."/>
            <person name="Lu F.H."/>
            <person name="Bevan M.W."/>
            <person name="Leroy P."/>
            <person name="Li P."/>
            <person name="You F.M."/>
            <person name="Sun Q."/>
            <person name="Liu Z."/>
            <person name="Lyons E."/>
            <person name="Wicker T."/>
            <person name="Salzberg S.L."/>
            <person name="Devos K.M."/>
            <person name="Dvorak J."/>
        </authorList>
    </citation>
    <scope>NUCLEOTIDE SEQUENCE [LARGE SCALE GENOMIC DNA]</scope>
    <source>
        <strain evidence="3">cv. AL8/78</strain>
    </source>
</reference>
<evidence type="ECO:0000259" key="2">
    <source>
        <dbReference type="Pfam" id="PF00931"/>
    </source>
</evidence>
<keyword evidence="4" id="KW-1185">Reference proteome</keyword>
<evidence type="ECO:0000313" key="4">
    <source>
        <dbReference type="Proteomes" id="UP000015105"/>
    </source>
</evidence>
<accession>A0A452XK28</accession>
<dbReference type="FunFam" id="3.40.50.300:FF:001091">
    <property type="entry name" value="Probable disease resistance protein At1g61300"/>
    <property type="match status" value="1"/>
</dbReference>
<organism evidence="3 4">
    <name type="scientific">Aegilops tauschii subsp. strangulata</name>
    <name type="common">Goatgrass</name>
    <dbReference type="NCBI Taxonomy" id="200361"/>
    <lineage>
        <taxon>Eukaryota</taxon>
        <taxon>Viridiplantae</taxon>
        <taxon>Streptophyta</taxon>
        <taxon>Embryophyta</taxon>
        <taxon>Tracheophyta</taxon>
        <taxon>Spermatophyta</taxon>
        <taxon>Magnoliopsida</taxon>
        <taxon>Liliopsida</taxon>
        <taxon>Poales</taxon>
        <taxon>Poaceae</taxon>
        <taxon>BOP clade</taxon>
        <taxon>Pooideae</taxon>
        <taxon>Triticodae</taxon>
        <taxon>Triticeae</taxon>
        <taxon>Triticinae</taxon>
        <taxon>Aegilops</taxon>
    </lineage>
</organism>
<reference evidence="3" key="4">
    <citation type="submission" date="2019-03" db="UniProtKB">
        <authorList>
            <consortium name="EnsemblPlants"/>
        </authorList>
    </citation>
    <scope>IDENTIFICATION</scope>
</reference>
<dbReference type="Gene3D" id="1.10.8.430">
    <property type="entry name" value="Helical domain of apoptotic protease-activating factors"/>
    <property type="match status" value="1"/>
</dbReference>
<dbReference type="Pfam" id="PF00931">
    <property type="entry name" value="NB-ARC"/>
    <property type="match status" value="1"/>
</dbReference>
<dbReference type="InterPro" id="IPR027417">
    <property type="entry name" value="P-loop_NTPase"/>
</dbReference>
<dbReference type="SUPFAM" id="SSF52540">
    <property type="entry name" value="P-loop containing nucleoside triphosphate hydrolases"/>
    <property type="match status" value="1"/>
</dbReference>
<dbReference type="GO" id="GO:0043531">
    <property type="term" value="F:ADP binding"/>
    <property type="evidence" value="ECO:0007669"/>
    <property type="project" value="InterPro"/>
</dbReference>
<reference evidence="4" key="1">
    <citation type="journal article" date="2014" name="Science">
        <title>Ancient hybridizations among the ancestral genomes of bread wheat.</title>
        <authorList>
            <consortium name="International Wheat Genome Sequencing Consortium,"/>
            <person name="Marcussen T."/>
            <person name="Sandve S.R."/>
            <person name="Heier L."/>
            <person name="Spannagl M."/>
            <person name="Pfeifer M."/>
            <person name="Jakobsen K.S."/>
            <person name="Wulff B.B."/>
            <person name="Steuernagel B."/>
            <person name="Mayer K.F."/>
            <person name="Olsen O.A."/>
        </authorList>
    </citation>
    <scope>NUCLEOTIDE SEQUENCE [LARGE SCALE GENOMIC DNA]</scope>
    <source>
        <strain evidence="4">cv. AL8/78</strain>
    </source>
</reference>
<reference evidence="4" key="2">
    <citation type="journal article" date="2017" name="Nat. Plants">
        <title>The Aegilops tauschii genome reveals multiple impacts of transposons.</title>
        <authorList>
            <person name="Zhao G."/>
            <person name="Zou C."/>
            <person name="Li K."/>
            <person name="Wang K."/>
            <person name="Li T."/>
            <person name="Gao L."/>
            <person name="Zhang X."/>
            <person name="Wang H."/>
            <person name="Yang Z."/>
            <person name="Liu X."/>
            <person name="Jiang W."/>
            <person name="Mao L."/>
            <person name="Kong X."/>
            <person name="Jiao Y."/>
            <person name="Jia J."/>
        </authorList>
    </citation>
    <scope>NUCLEOTIDE SEQUENCE [LARGE SCALE GENOMIC DNA]</scope>
    <source>
        <strain evidence="4">cv. AL8/78</strain>
    </source>
</reference>
<dbReference type="Gene3D" id="3.40.50.300">
    <property type="entry name" value="P-loop containing nucleotide triphosphate hydrolases"/>
    <property type="match status" value="1"/>
</dbReference>
<evidence type="ECO:0000256" key="1">
    <source>
        <dbReference type="ARBA" id="ARBA00022821"/>
    </source>
</evidence>
<name>A0A452XK28_AEGTS</name>
<dbReference type="AlphaFoldDB" id="A0A452XK28"/>
<dbReference type="Gramene" id="AET1Gv20037300.2">
    <property type="protein sequence ID" value="AET1Gv20037300.2"/>
    <property type="gene ID" value="AET1Gv20037300"/>
</dbReference>
<dbReference type="InterPro" id="IPR002182">
    <property type="entry name" value="NB-ARC"/>
</dbReference>
<feature type="domain" description="NB-ARC" evidence="2">
    <location>
        <begin position="43"/>
        <end position="197"/>
    </location>
</feature>
<protein>
    <recommendedName>
        <fullName evidence="2">NB-ARC domain-containing protein</fullName>
    </recommendedName>
</protein>
<sequence length="235" mass="26192">ARSTSQGQALHFTKDEDLVGIEENKDKLVHWLTAAGGDGDDLEQSSINVTTVWGMPGVGKTTLVAHVYNMVKLDFDAAAWVTVSESYRLQDLLKKIAAELGIIVNIANVEMRGLAESIHNYLQGKIYILVLDDVWIPLVWLEIRNVFPTSNCTGRFVITSRKHEVSLLATGESALHLEPLQAHHSWPLFCKGAFWNDDDKEFPLELQKLAWKFIAKCRGLPIAIACIGRLLSCKP</sequence>
<dbReference type="PANTHER" id="PTHR36766">
    <property type="entry name" value="PLANT BROAD-SPECTRUM MILDEW RESISTANCE PROTEIN RPW8"/>
    <property type="match status" value="1"/>
</dbReference>
<dbReference type="PRINTS" id="PR00364">
    <property type="entry name" value="DISEASERSIST"/>
</dbReference>